<sequence length="114" mass="13024">MEEEQKESNTPPIIDQLKEYAETQIKLAKYEAIEKGSKMLGGFVVDFIVSVCFVLTFLFVSLAIAFALSSLFNSYWAGFGCMAAIYLIIALIMMNRKDRLKPKLTNMFIKNFFK</sequence>
<proteinExistence type="predicted"/>
<evidence type="ECO:0000313" key="2">
    <source>
        <dbReference type="EMBL" id="QEC61420.1"/>
    </source>
</evidence>
<keyword evidence="1" id="KW-1133">Transmembrane helix</keyword>
<evidence type="ECO:0000256" key="1">
    <source>
        <dbReference type="SAM" id="Phobius"/>
    </source>
</evidence>
<accession>A0A5B8UQP8</accession>
<protein>
    <submittedName>
        <fullName evidence="2">Phage holin family protein</fullName>
    </submittedName>
</protein>
<gene>
    <name evidence="2" type="ORF">FRZ54_02080</name>
</gene>
<evidence type="ECO:0000313" key="3">
    <source>
        <dbReference type="Proteomes" id="UP000321479"/>
    </source>
</evidence>
<dbReference type="OrthoDB" id="675470at2"/>
<dbReference type="Pfam" id="PF07332">
    <property type="entry name" value="Phage_holin_3_6"/>
    <property type="match status" value="1"/>
</dbReference>
<dbReference type="AlphaFoldDB" id="A0A5B8UQP8"/>
<feature type="transmembrane region" description="Helical" evidence="1">
    <location>
        <begin position="74"/>
        <end position="94"/>
    </location>
</feature>
<keyword evidence="1" id="KW-0812">Transmembrane</keyword>
<keyword evidence="3" id="KW-1185">Reference proteome</keyword>
<reference evidence="2 3" key="1">
    <citation type="journal article" date="2017" name="Curr. Microbiol.">
        <title>Mucilaginibacter ginsenosidivorans sp. nov., Isolated from Soil of Ginseng Field.</title>
        <authorList>
            <person name="Kim M.M."/>
            <person name="Siddiqi M.Z."/>
            <person name="Im W.T."/>
        </authorList>
    </citation>
    <scope>NUCLEOTIDE SEQUENCE [LARGE SCALE GENOMIC DNA]</scope>
    <source>
        <strain evidence="2 3">Gsoil 3017</strain>
    </source>
</reference>
<feature type="transmembrane region" description="Helical" evidence="1">
    <location>
        <begin position="43"/>
        <end position="68"/>
    </location>
</feature>
<organism evidence="2 3">
    <name type="scientific">Mucilaginibacter ginsenosidivorans</name>
    <dbReference type="NCBI Taxonomy" id="398053"/>
    <lineage>
        <taxon>Bacteria</taxon>
        <taxon>Pseudomonadati</taxon>
        <taxon>Bacteroidota</taxon>
        <taxon>Sphingobacteriia</taxon>
        <taxon>Sphingobacteriales</taxon>
        <taxon>Sphingobacteriaceae</taxon>
        <taxon>Mucilaginibacter</taxon>
    </lineage>
</organism>
<dbReference type="Proteomes" id="UP000321479">
    <property type="component" value="Chromosome"/>
</dbReference>
<dbReference type="KEGG" id="mgin:FRZ54_02080"/>
<dbReference type="EMBL" id="CP042436">
    <property type="protein sequence ID" value="QEC61420.1"/>
    <property type="molecule type" value="Genomic_DNA"/>
</dbReference>
<dbReference type="RefSeq" id="WP_147029997.1">
    <property type="nucleotide sequence ID" value="NZ_CP042436.1"/>
</dbReference>
<keyword evidence="1" id="KW-0472">Membrane</keyword>
<dbReference type="InterPro" id="IPR009937">
    <property type="entry name" value="Phage_holin_3_6"/>
</dbReference>
<name>A0A5B8UQP8_9SPHI</name>